<protein>
    <submittedName>
        <fullName evidence="2">Uncharacterized protein</fullName>
    </submittedName>
</protein>
<dbReference type="AlphaFoldDB" id="A0A0F7VCU5"/>
<name>A0A0F7VCU5_TOXGV</name>
<accession>A0A0F7VCU5</accession>
<proteinExistence type="predicted"/>
<dbReference type="EMBL" id="LN714501">
    <property type="protein sequence ID" value="CEL77825.1"/>
    <property type="molecule type" value="Genomic_DNA"/>
</dbReference>
<reference evidence="2" key="1">
    <citation type="journal article" date="2015" name="PLoS ONE">
        <title>Comprehensive Evaluation of Toxoplasma gondii VEG and Neospora caninum LIV Genomes with Tachyzoite Stage Transcriptome and Proteome Defines Novel Transcript Features.</title>
        <authorList>
            <person name="Ramaprasad A."/>
            <person name="Mourier T."/>
            <person name="Naeem R."/>
            <person name="Malas T.B."/>
            <person name="Moussa E."/>
            <person name="Panigrahi A."/>
            <person name="Vermont S.J."/>
            <person name="Otto T.D."/>
            <person name="Wastling J."/>
            <person name="Pain A."/>
        </authorList>
    </citation>
    <scope>NUCLEOTIDE SEQUENCE</scope>
    <source>
        <strain evidence="2">VEG</strain>
    </source>
</reference>
<organism evidence="2">
    <name type="scientific">Toxoplasma gondii (strain ATCC 50861 / VEG)</name>
    <dbReference type="NCBI Taxonomy" id="432359"/>
    <lineage>
        <taxon>Eukaryota</taxon>
        <taxon>Sar</taxon>
        <taxon>Alveolata</taxon>
        <taxon>Apicomplexa</taxon>
        <taxon>Conoidasida</taxon>
        <taxon>Coccidia</taxon>
        <taxon>Eucoccidiorida</taxon>
        <taxon>Eimeriorina</taxon>
        <taxon>Sarcocystidae</taxon>
        <taxon>Toxoplasma</taxon>
    </lineage>
</organism>
<evidence type="ECO:0000313" key="2">
    <source>
        <dbReference type="EMBL" id="CEL77825.1"/>
    </source>
</evidence>
<feature type="region of interest" description="Disordered" evidence="1">
    <location>
        <begin position="1"/>
        <end position="20"/>
    </location>
</feature>
<gene>
    <name evidence="2" type="ORF">BN1205_101510</name>
</gene>
<sequence>MEQLDCEPAARPPTTGHDSTYVNRGIIPACDSSVGAVTEMVCLTADFIRQCKRGDFSAKRCRPTSLRTKPAIQGERLLPAVTSDISSSSHPEDTTGDTGTSFLARGRAHTETVRSRCEFETYEEAYTVASTFSQRQEGVTKTREQSTKNQNRSLAHLSHLHLNYRNIDSIASETALELPNLQVNYIPRVRRECHLSTLFTHGTVSCAQKLLQRMPQLQLRHSLPFLM</sequence>
<feature type="region of interest" description="Disordered" evidence="1">
    <location>
        <begin position="82"/>
        <end position="102"/>
    </location>
</feature>
<evidence type="ECO:0000256" key="1">
    <source>
        <dbReference type="SAM" id="MobiDB-lite"/>
    </source>
</evidence>